<dbReference type="Proteomes" id="UP001642540">
    <property type="component" value="Unassembled WGS sequence"/>
</dbReference>
<dbReference type="InterPro" id="IPR027417">
    <property type="entry name" value="P-loop_NTPase"/>
</dbReference>
<dbReference type="EMBL" id="CAXLJM020000002">
    <property type="protein sequence ID" value="CAL8068631.1"/>
    <property type="molecule type" value="Genomic_DNA"/>
</dbReference>
<sequence>MNEGEKKHIMTNLSELVDNTAWRVSCKTVPIEKGVFGNEDLAELECIPNERKRIYKFYEIFMKKENSYQHLIATLEAGCQSGAVVILNKFDANLPVGGTSSRKVPIGVRFDVQQPVRLFTGRLKELAELHEKLQESKSKATVISQMASIVGLGGIGKTELARMYIQKYGEYYDNNVIWISAETEETLRESFQRLAIDYLKISLSSVDGKEKYMKTVIEEVYTLFNGKQCLFVFDNAETNMVIQNFLPLQVVDSPYVLITSRDKDWSFDVEMLELHEMDELEAIALVMNGLQIQNEGHADIVAELVKTLQCYPLALSQAISYIKQKQKLGNYAIIQYLNEYKSHSVKLLNYDAHSGPLKTYTKTTFTTWKLTTECIFANEECGNEAIGILNMMSYFEPDKIPTKLIIEQTEKSSVKSATKQQSGILSQLQKFFSFLNIGANVTIDSAISSLTERNEKALQLLFKHSMINIQTTEETISIHRLVQEVTRIELRKQKLEEATLENALRLLSENIHLKTISHFCSVYKYCDAYKKLVVDFKYVPSRVMELADDSKKSSCYSEVGVGYELKETLQKHVSSEDEDVARLEFWIGNANYRVGNVEIAAKCFKQILPTYIKNKGDMFSETEILNIQCFLAVCLKELGNKSESLKELLQIYESAKTLHGVNDWWTTQVLVDIAECLQILGHFTNPFSETTENIQVSIQEFILPDPQATISLLKAAYENNRHLISTDFKHARNLFRIAIFFLDMGDNDTTSLIATDGYELGRESNDIMVQIESVKCLNVLGVLKKNARKFEEALEIFREAHAFASKTLGDNHPDTLLYKANMLEMLGSVGGGETALSGLREVLETFVTNYPNHPCRFWTELSIGIILFNMKRHDESLVLFVDLRQRLHERFGHIHRLMSQVNCWIRKLQTVEPEIILNINL</sequence>
<keyword evidence="1" id="KW-0175">Coiled coil</keyword>
<dbReference type="InterPro" id="IPR056681">
    <property type="entry name" value="DUF7779"/>
</dbReference>
<dbReference type="Pfam" id="PF25000">
    <property type="entry name" value="DUF7779"/>
    <property type="match status" value="1"/>
</dbReference>
<protein>
    <recommendedName>
        <fullName evidence="6">NB-ARC domain-containing protein</fullName>
    </recommendedName>
</protein>
<name>A0ABP1PIJ2_9HEXA</name>
<evidence type="ECO:0000259" key="3">
    <source>
        <dbReference type="Pfam" id="PF25000"/>
    </source>
</evidence>
<comment type="caution">
    <text evidence="4">The sequence shown here is derived from an EMBL/GenBank/DDBJ whole genome shotgun (WGS) entry which is preliminary data.</text>
</comment>
<dbReference type="PANTHER" id="PTHR35205">
    <property type="entry name" value="NB-ARC AND TPR DOMAIN PROTEIN"/>
    <property type="match status" value="1"/>
</dbReference>
<evidence type="ECO:0008006" key="6">
    <source>
        <dbReference type="Google" id="ProtNLM"/>
    </source>
</evidence>
<dbReference type="Pfam" id="PF00931">
    <property type="entry name" value="NB-ARC"/>
    <property type="match status" value="1"/>
</dbReference>
<organism evidence="4 5">
    <name type="scientific">Orchesella dallaii</name>
    <dbReference type="NCBI Taxonomy" id="48710"/>
    <lineage>
        <taxon>Eukaryota</taxon>
        <taxon>Metazoa</taxon>
        <taxon>Ecdysozoa</taxon>
        <taxon>Arthropoda</taxon>
        <taxon>Hexapoda</taxon>
        <taxon>Collembola</taxon>
        <taxon>Entomobryomorpha</taxon>
        <taxon>Entomobryoidea</taxon>
        <taxon>Orchesellidae</taxon>
        <taxon>Orchesellinae</taxon>
        <taxon>Orchesella</taxon>
    </lineage>
</organism>
<evidence type="ECO:0000259" key="2">
    <source>
        <dbReference type="Pfam" id="PF00931"/>
    </source>
</evidence>
<dbReference type="SUPFAM" id="SSF52540">
    <property type="entry name" value="P-loop containing nucleoside triphosphate hydrolases"/>
    <property type="match status" value="1"/>
</dbReference>
<dbReference type="InterPro" id="IPR002182">
    <property type="entry name" value="NB-ARC"/>
</dbReference>
<dbReference type="PANTHER" id="PTHR35205:SF1">
    <property type="entry name" value="ZU5 DOMAIN-CONTAINING PROTEIN"/>
    <property type="match status" value="1"/>
</dbReference>
<proteinExistence type="predicted"/>
<dbReference type="InterPro" id="IPR011990">
    <property type="entry name" value="TPR-like_helical_dom_sf"/>
</dbReference>
<dbReference type="Gene3D" id="1.25.40.10">
    <property type="entry name" value="Tetratricopeptide repeat domain"/>
    <property type="match status" value="2"/>
</dbReference>
<feature type="coiled-coil region" evidence="1">
    <location>
        <begin position="478"/>
        <end position="510"/>
    </location>
</feature>
<keyword evidence="5" id="KW-1185">Reference proteome</keyword>
<gene>
    <name evidence="4" type="ORF">ODALV1_LOCUS391</name>
</gene>
<dbReference type="Gene3D" id="3.40.50.300">
    <property type="entry name" value="P-loop containing nucleotide triphosphate hydrolases"/>
    <property type="match status" value="1"/>
</dbReference>
<reference evidence="4 5" key="1">
    <citation type="submission" date="2024-08" db="EMBL/GenBank/DDBJ databases">
        <authorList>
            <person name="Cucini C."/>
            <person name="Frati F."/>
        </authorList>
    </citation>
    <scope>NUCLEOTIDE SEQUENCE [LARGE SCALE GENOMIC DNA]</scope>
</reference>
<feature type="domain" description="NB-ARC" evidence="2">
    <location>
        <begin position="126"/>
        <end position="266"/>
    </location>
</feature>
<dbReference type="Pfam" id="PF13374">
    <property type="entry name" value="TPR_10"/>
    <property type="match status" value="1"/>
</dbReference>
<dbReference type="SUPFAM" id="SSF48452">
    <property type="entry name" value="TPR-like"/>
    <property type="match status" value="1"/>
</dbReference>
<evidence type="ECO:0000313" key="4">
    <source>
        <dbReference type="EMBL" id="CAL8068631.1"/>
    </source>
</evidence>
<accession>A0ABP1PIJ2</accession>
<evidence type="ECO:0000256" key="1">
    <source>
        <dbReference type="SAM" id="Coils"/>
    </source>
</evidence>
<feature type="domain" description="DUF7779" evidence="3">
    <location>
        <begin position="379"/>
        <end position="494"/>
    </location>
</feature>
<evidence type="ECO:0000313" key="5">
    <source>
        <dbReference type="Proteomes" id="UP001642540"/>
    </source>
</evidence>